<dbReference type="SUPFAM" id="SSF161098">
    <property type="entry name" value="MetI-like"/>
    <property type="match status" value="1"/>
</dbReference>
<feature type="transmembrane region" description="Helical" evidence="7">
    <location>
        <begin position="140"/>
        <end position="158"/>
    </location>
</feature>
<dbReference type="PROSITE" id="PS50928">
    <property type="entry name" value="ABC_TM1"/>
    <property type="match status" value="1"/>
</dbReference>
<evidence type="ECO:0000256" key="3">
    <source>
        <dbReference type="ARBA" id="ARBA00022475"/>
    </source>
</evidence>
<comment type="similarity">
    <text evidence="7">Belongs to the binding-protein-dependent transport system permease family.</text>
</comment>
<organism evidence="9 10">
    <name type="scientific">Arthrobacter silviterrae</name>
    <dbReference type="NCBI Taxonomy" id="2026658"/>
    <lineage>
        <taxon>Bacteria</taxon>
        <taxon>Bacillati</taxon>
        <taxon>Actinomycetota</taxon>
        <taxon>Actinomycetes</taxon>
        <taxon>Micrococcales</taxon>
        <taxon>Micrococcaceae</taxon>
        <taxon>Arthrobacter</taxon>
    </lineage>
</organism>
<dbReference type="Proteomes" id="UP000479226">
    <property type="component" value="Unassembled WGS sequence"/>
</dbReference>
<feature type="transmembrane region" description="Helical" evidence="7">
    <location>
        <begin position="246"/>
        <end position="270"/>
    </location>
</feature>
<comment type="caution">
    <text evidence="9">The sequence shown here is derived from an EMBL/GenBank/DDBJ whole genome shotgun (WGS) entry which is preliminary data.</text>
</comment>
<keyword evidence="10" id="KW-1185">Reference proteome</keyword>
<dbReference type="PANTHER" id="PTHR43386">
    <property type="entry name" value="OLIGOPEPTIDE TRANSPORT SYSTEM PERMEASE PROTEIN APPC"/>
    <property type="match status" value="1"/>
</dbReference>
<dbReference type="InterPro" id="IPR035906">
    <property type="entry name" value="MetI-like_sf"/>
</dbReference>
<keyword evidence="2 7" id="KW-0813">Transport</keyword>
<evidence type="ECO:0000256" key="5">
    <source>
        <dbReference type="ARBA" id="ARBA00022989"/>
    </source>
</evidence>
<dbReference type="RefSeq" id="WP_165182243.1">
    <property type="nucleotide sequence ID" value="NZ_JAAKZI010000018.1"/>
</dbReference>
<keyword evidence="6 7" id="KW-0472">Membrane</keyword>
<dbReference type="EMBL" id="JAAKZI010000018">
    <property type="protein sequence ID" value="NGN84011.1"/>
    <property type="molecule type" value="Genomic_DNA"/>
</dbReference>
<evidence type="ECO:0000313" key="10">
    <source>
        <dbReference type="Proteomes" id="UP000479226"/>
    </source>
</evidence>
<dbReference type="PANTHER" id="PTHR43386:SF1">
    <property type="entry name" value="D,D-DIPEPTIDE TRANSPORT SYSTEM PERMEASE PROTEIN DDPC-RELATED"/>
    <property type="match status" value="1"/>
</dbReference>
<name>A0ABX0DAU2_9MICC</name>
<keyword evidence="3" id="KW-1003">Cell membrane</keyword>
<sequence>MFARFMSLRKVQIGLVIMGVFLFAAAVGQPFSEHVLGWTPYTFDGNAMGQAPSASHWMGTTSSGQDALSWLLYGARSSMLVGLISAVIGTALSVVIGTIAGFSGGAVDRFLNGVILVVQNIPSFAILFMIAGLLQNANVLLVSIIIGGLEWTGGARAIRAQAMSLRGRDFTAALRTIGEHPLRVILVEVLPHLSGIISPMFLRLIAAGVGMQASLAFLGIGSAAEPSWGLMINYATTQNALFNGQWWWFGPPGVCLALIGFATTMINFGLDEVTNPTLSSKRMTLMRKFLKQKKRQDAAGQPKIGAMA</sequence>
<evidence type="ECO:0000313" key="9">
    <source>
        <dbReference type="EMBL" id="NGN84011.1"/>
    </source>
</evidence>
<feature type="domain" description="ABC transmembrane type-1" evidence="8">
    <location>
        <begin position="75"/>
        <end position="267"/>
    </location>
</feature>
<evidence type="ECO:0000256" key="6">
    <source>
        <dbReference type="ARBA" id="ARBA00023136"/>
    </source>
</evidence>
<keyword evidence="5 7" id="KW-1133">Transmembrane helix</keyword>
<evidence type="ECO:0000259" key="8">
    <source>
        <dbReference type="PROSITE" id="PS50928"/>
    </source>
</evidence>
<feature type="transmembrane region" description="Helical" evidence="7">
    <location>
        <begin position="114"/>
        <end position="134"/>
    </location>
</feature>
<evidence type="ECO:0000256" key="4">
    <source>
        <dbReference type="ARBA" id="ARBA00022692"/>
    </source>
</evidence>
<dbReference type="InterPro" id="IPR000515">
    <property type="entry name" value="MetI-like"/>
</dbReference>
<dbReference type="CDD" id="cd06261">
    <property type="entry name" value="TM_PBP2"/>
    <property type="match status" value="1"/>
</dbReference>
<protein>
    <submittedName>
        <fullName evidence="9">ABC transporter permease</fullName>
    </submittedName>
</protein>
<dbReference type="InterPro" id="IPR050366">
    <property type="entry name" value="BP-dependent_transpt_permease"/>
</dbReference>
<dbReference type="Pfam" id="PF00528">
    <property type="entry name" value="BPD_transp_1"/>
    <property type="match status" value="1"/>
</dbReference>
<evidence type="ECO:0000256" key="7">
    <source>
        <dbReference type="RuleBase" id="RU363032"/>
    </source>
</evidence>
<comment type="subcellular location">
    <subcellularLocation>
        <location evidence="1 7">Cell membrane</location>
        <topology evidence="1 7">Multi-pass membrane protein</topology>
    </subcellularLocation>
</comment>
<reference evidence="9 10" key="1">
    <citation type="submission" date="2020-02" db="EMBL/GenBank/DDBJ databases">
        <title>Genome sequence of the type strain DSM 27180 of Arthrobacter silviterrae.</title>
        <authorList>
            <person name="Gao J."/>
            <person name="Sun J."/>
        </authorList>
    </citation>
    <scope>NUCLEOTIDE SEQUENCE [LARGE SCALE GENOMIC DNA]</scope>
    <source>
        <strain evidence="9 10">DSM 27180</strain>
    </source>
</reference>
<accession>A0ABX0DAU2</accession>
<dbReference type="Gene3D" id="1.10.3720.10">
    <property type="entry name" value="MetI-like"/>
    <property type="match status" value="1"/>
</dbReference>
<proteinExistence type="inferred from homology"/>
<feature type="transmembrane region" description="Helical" evidence="7">
    <location>
        <begin position="201"/>
        <end position="224"/>
    </location>
</feature>
<keyword evidence="4 7" id="KW-0812">Transmembrane</keyword>
<evidence type="ECO:0000256" key="1">
    <source>
        <dbReference type="ARBA" id="ARBA00004651"/>
    </source>
</evidence>
<evidence type="ECO:0000256" key="2">
    <source>
        <dbReference type="ARBA" id="ARBA00022448"/>
    </source>
</evidence>
<feature type="transmembrane region" description="Helical" evidence="7">
    <location>
        <begin position="79"/>
        <end position="102"/>
    </location>
</feature>
<gene>
    <name evidence="9" type="ORF">G6N77_11145</name>
</gene>